<sequence>MRPTLKHPMVPEPLSTTASERAGSETPEAPPSAEQTEPENQAPTRPSMPTQEPADVSKQEQPESPGLPILKAHEPESSEDEGEDEDVPDFWVSNAARQSQMLNRHSRPDFDWDMQASETSGSIEEGSQSGGALGKLSASIFPNTEGDQHETVEPQPAERDAFLRPQDESASEYSQDESMDNSPMRVPPELPSTEEPVVRPTTPENSSASNPTASAPRDVEPPSEERSAARAPVPEHSTQPVPPVPVQPASEPKPPAPERPLRESSPAKQAVPSTPESATRTPVLSSQNATPKPPLNSDPAARREAPGSDTRGKSAAAVPGAEGPGAPPMRRIPSLTLSEQREEHAATMGLLNSAAHTGHDAWA</sequence>
<evidence type="ECO:0000256" key="1">
    <source>
        <dbReference type="SAM" id="MobiDB-lite"/>
    </source>
</evidence>
<name>A0AAF0DXQ9_9BASI</name>
<feature type="compositionally biased region" description="Low complexity" evidence="1">
    <location>
        <begin position="205"/>
        <end position="216"/>
    </location>
</feature>
<proteinExistence type="predicted"/>
<feature type="compositionally biased region" description="Acidic residues" evidence="1">
    <location>
        <begin position="77"/>
        <end position="88"/>
    </location>
</feature>
<accession>A0AAF0DXQ9</accession>
<dbReference type="AlphaFoldDB" id="A0AAF0DXQ9"/>
<feature type="compositionally biased region" description="Basic and acidic residues" evidence="1">
    <location>
        <begin position="146"/>
        <end position="167"/>
    </location>
</feature>
<evidence type="ECO:0000313" key="2">
    <source>
        <dbReference type="EMBL" id="WFD01541.1"/>
    </source>
</evidence>
<dbReference type="Proteomes" id="UP001214603">
    <property type="component" value="Chromosome 1"/>
</dbReference>
<reference evidence="2" key="1">
    <citation type="submission" date="2023-03" db="EMBL/GenBank/DDBJ databases">
        <title>Mating type loci evolution in Malassezia.</title>
        <authorList>
            <person name="Coelho M.A."/>
        </authorList>
    </citation>
    <scope>NUCLEOTIDE SEQUENCE</scope>
    <source>
        <strain evidence="2">CBS 7876</strain>
    </source>
</reference>
<feature type="compositionally biased region" description="Pro residues" evidence="1">
    <location>
        <begin position="240"/>
        <end position="258"/>
    </location>
</feature>
<gene>
    <name evidence="2" type="ORF">MOBT1_000209</name>
</gene>
<feature type="compositionally biased region" description="Low complexity" evidence="1">
    <location>
        <begin position="117"/>
        <end position="127"/>
    </location>
</feature>
<feature type="compositionally biased region" description="Polar residues" evidence="1">
    <location>
        <begin position="33"/>
        <end position="50"/>
    </location>
</feature>
<keyword evidence="3" id="KW-1185">Reference proteome</keyword>
<organism evidence="2 3">
    <name type="scientific">Malassezia obtusa</name>
    <dbReference type="NCBI Taxonomy" id="76774"/>
    <lineage>
        <taxon>Eukaryota</taxon>
        <taxon>Fungi</taxon>
        <taxon>Dikarya</taxon>
        <taxon>Basidiomycota</taxon>
        <taxon>Ustilaginomycotina</taxon>
        <taxon>Malasseziomycetes</taxon>
        <taxon>Malasseziales</taxon>
        <taxon>Malasseziaceae</taxon>
        <taxon>Malassezia</taxon>
    </lineage>
</organism>
<protein>
    <submittedName>
        <fullName evidence="2">Uncharacterized protein</fullName>
    </submittedName>
</protein>
<evidence type="ECO:0000313" key="3">
    <source>
        <dbReference type="Proteomes" id="UP001214603"/>
    </source>
</evidence>
<feature type="region of interest" description="Disordered" evidence="1">
    <location>
        <begin position="1"/>
        <end position="363"/>
    </location>
</feature>
<dbReference type="EMBL" id="CP119934">
    <property type="protein sequence ID" value="WFD01541.1"/>
    <property type="molecule type" value="Genomic_DNA"/>
</dbReference>
<feature type="compositionally biased region" description="Polar residues" evidence="1">
    <location>
        <begin position="271"/>
        <end position="290"/>
    </location>
</feature>
<feature type="compositionally biased region" description="Basic and acidic residues" evidence="1">
    <location>
        <begin position="217"/>
        <end position="228"/>
    </location>
</feature>
<feature type="compositionally biased region" description="Basic and acidic residues" evidence="1">
    <location>
        <begin position="300"/>
        <end position="312"/>
    </location>
</feature>